<evidence type="ECO:0000256" key="1">
    <source>
        <dbReference type="SAM" id="MobiDB-lite"/>
    </source>
</evidence>
<keyword evidence="4" id="KW-1185">Reference proteome</keyword>
<sequence length="143" mass="16337">MRRTIKTVILFFVFFIVADNYTATAQPPAHAKAHGVKKKYRYYPEANVYFDPIGKRYTYMNGGRWVSGATLPNTIRLIGAFSDFDFDGDDPWKENSQHKQKYKPVKQTKTVNTVNTSDVKKVEKTINNNSYDSKSNKGGGKKK</sequence>
<protein>
    <submittedName>
        <fullName evidence="3">Uncharacterized protein</fullName>
    </submittedName>
</protein>
<evidence type="ECO:0000313" key="4">
    <source>
        <dbReference type="Proteomes" id="UP001261871"/>
    </source>
</evidence>
<feature type="compositionally biased region" description="Low complexity" evidence="1">
    <location>
        <begin position="107"/>
        <end position="116"/>
    </location>
</feature>
<evidence type="ECO:0000313" key="3">
    <source>
        <dbReference type="EMBL" id="MDR6845487.1"/>
    </source>
</evidence>
<proteinExistence type="predicted"/>
<dbReference type="RefSeq" id="WP_310006819.1">
    <property type="nucleotide sequence ID" value="NZ_JAVDTX010000004.1"/>
</dbReference>
<gene>
    <name evidence="3" type="ORF">J2W95_002194</name>
</gene>
<dbReference type="EMBL" id="JAVDTX010000004">
    <property type="protein sequence ID" value="MDR6845487.1"/>
    <property type="molecule type" value="Genomic_DNA"/>
</dbReference>
<evidence type="ECO:0000256" key="2">
    <source>
        <dbReference type="SAM" id="SignalP"/>
    </source>
</evidence>
<organism evidence="3 4">
    <name type="scientific">Flavobacterium granuli</name>
    <dbReference type="NCBI Taxonomy" id="280093"/>
    <lineage>
        <taxon>Bacteria</taxon>
        <taxon>Pseudomonadati</taxon>
        <taxon>Bacteroidota</taxon>
        <taxon>Flavobacteriia</taxon>
        <taxon>Flavobacteriales</taxon>
        <taxon>Flavobacteriaceae</taxon>
        <taxon>Flavobacterium</taxon>
    </lineage>
</organism>
<reference evidence="3 4" key="1">
    <citation type="submission" date="2023-07" db="EMBL/GenBank/DDBJ databases">
        <title>Sorghum-associated microbial communities from plants grown in Nebraska, USA.</title>
        <authorList>
            <person name="Schachtman D."/>
        </authorList>
    </citation>
    <scope>NUCLEOTIDE SEQUENCE [LARGE SCALE GENOMIC DNA]</scope>
    <source>
        <strain evidence="3 4">BE124</strain>
    </source>
</reference>
<comment type="caution">
    <text evidence="3">The sequence shown here is derived from an EMBL/GenBank/DDBJ whole genome shotgun (WGS) entry which is preliminary data.</text>
</comment>
<name>A0ABU1S3H6_9FLAO</name>
<accession>A0ABU1S3H6</accession>
<dbReference type="Proteomes" id="UP001261871">
    <property type="component" value="Unassembled WGS sequence"/>
</dbReference>
<feature type="region of interest" description="Disordered" evidence="1">
    <location>
        <begin position="93"/>
        <end position="143"/>
    </location>
</feature>
<keyword evidence="2" id="KW-0732">Signal</keyword>
<feature type="signal peptide" evidence="2">
    <location>
        <begin position="1"/>
        <end position="25"/>
    </location>
</feature>
<feature type="chain" id="PRO_5045056192" evidence="2">
    <location>
        <begin position="26"/>
        <end position="143"/>
    </location>
</feature>